<keyword evidence="3" id="KW-1185">Reference proteome</keyword>
<dbReference type="AlphaFoldDB" id="A0A2P9AR83"/>
<sequence>MGTDILECSFNGLLAMAFISAGGTLGLLVLLLAIAALGRYVLTGRRTNHPSAP</sequence>
<reference evidence="3" key="1">
    <citation type="submission" date="2016-12" db="EMBL/GenBank/DDBJ databases">
        <authorList>
            <person name="Brunel B."/>
        </authorList>
    </citation>
    <scope>NUCLEOTIDE SEQUENCE [LARGE SCALE GENOMIC DNA]</scope>
</reference>
<accession>A0A2P9AR83</accession>
<keyword evidence="1" id="KW-0812">Transmembrane</keyword>
<dbReference type="RefSeq" id="WP_165848728.1">
    <property type="nucleotide sequence ID" value="NZ_FUIG01000044.1"/>
</dbReference>
<evidence type="ECO:0000313" key="3">
    <source>
        <dbReference type="Proteomes" id="UP000245698"/>
    </source>
</evidence>
<gene>
    <name evidence="2" type="ORF">BQ8482_360079</name>
</gene>
<evidence type="ECO:0000256" key="1">
    <source>
        <dbReference type="SAM" id="Phobius"/>
    </source>
</evidence>
<name>A0A2P9AR83_9HYPH</name>
<feature type="transmembrane region" description="Helical" evidence="1">
    <location>
        <begin position="12"/>
        <end position="37"/>
    </location>
</feature>
<keyword evidence="1" id="KW-1133">Transmembrane helix</keyword>
<dbReference type="EMBL" id="FUIG01000044">
    <property type="protein sequence ID" value="SJM33678.1"/>
    <property type="molecule type" value="Genomic_DNA"/>
</dbReference>
<keyword evidence="1" id="KW-0472">Membrane</keyword>
<proteinExistence type="predicted"/>
<dbReference type="Proteomes" id="UP000245698">
    <property type="component" value="Unassembled WGS sequence"/>
</dbReference>
<protein>
    <submittedName>
        <fullName evidence="2">Uncharacterized protein</fullName>
    </submittedName>
</protein>
<evidence type="ECO:0000313" key="2">
    <source>
        <dbReference type="EMBL" id="SJM33678.1"/>
    </source>
</evidence>
<organism evidence="2 3">
    <name type="scientific">Mesorhizobium delmotii</name>
    <dbReference type="NCBI Taxonomy" id="1631247"/>
    <lineage>
        <taxon>Bacteria</taxon>
        <taxon>Pseudomonadati</taxon>
        <taxon>Pseudomonadota</taxon>
        <taxon>Alphaproteobacteria</taxon>
        <taxon>Hyphomicrobiales</taxon>
        <taxon>Phyllobacteriaceae</taxon>
        <taxon>Mesorhizobium</taxon>
    </lineage>
</organism>